<evidence type="ECO:0000259" key="4">
    <source>
        <dbReference type="SMART" id="SM00479"/>
    </source>
</evidence>
<evidence type="ECO:0000313" key="5">
    <source>
        <dbReference type="EMBL" id="AYV85561.1"/>
    </source>
</evidence>
<dbReference type="GO" id="GO:0003676">
    <property type="term" value="F:nucleic acid binding"/>
    <property type="evidence" value="ECO:0007669"/>
    <property type="project" value="InterPro"/>
</dbReference>
<dbReference type="CDD" id="cd06133">
    <property type="entry name" value="ERI-1_3'hExo_like"/>
    <property type="match status" value="1"/>
</dbReference>
<evidence type="ECO:0000256" key="1">
    <source>
        <dbReference type="ARBA" id="ARBA00022722"/>
    </source>
</evidence>
<name>A0A3G5AGY3_9VIRU</name>
<dbReference type="Pfam" id="PF00929">
    <property type="entry name" value="RNase_T"/>
    <property type="match status" value="1"/>
</dbReference>
<dbReference type="SMART" id="SM00479">
    <property type="entry name" value="EXOIII"/>
    <property type="match status" value="1"/>
</dbReference>
<dbReference type="InterPro" id="IPR012337">
    <property type="entry name" value="RNaseH-like_sf"/>
</dbReference>
<dbReference type="GO" id="GO:0000175">
    <property type="term" value="F:3'-5'-RNA exonuclease activity"/>
    <property type="evidence" value="ECO:0007669"/>
    <property type="project" value="InterPro"/>
</dbReference>
<reference evidence="5" key="1">
    <citation type="submission" date="2018-10" db="EMBL/GenBank/DDBJ databases">
        <title>Hidden diversity of soil giant viruses.</title>
        <authorList>
            <person name="Schulz F."/>
            <person name="Alteio L."/>
            <person name="Goudeau D."/>
            <person name="Ryan E.M."/>
            <person name="Malmstrom R.R."/>
            <person name="Blanchard J."/>
            <person name="Woyke T."/>
        </authorList>
    </citation>
    <scope>NUCLEOTIDE SEQUENCE</scope>
    <source>
        <strain evidence="5">SAV1</strain>
    </source>
</reference>
<sequence length="227" mass="26384">MQNPKFICVLDFEATTEENVKFFDHEVIEFPSVLLKLNSNNEYECVSSFQKFCRPLLNPVVSKFCHELTGITQEQVDSGINFINALNDHKKWLYTETSGNVVIVTCGFWDLSKMMVAECKKWNVVPDKIYMHYINIKKEFEKFYKTNAVSMTSMLDFLNIKLEGRHHSGIDDCGNIAKIWQRLAADGYLVSDSSYIKVESESYKISHPNSKKELENKKLREQRTIKN</sequence>
<keyword evidence="3 5" id="KW-0269">Exonuclease</keyword>
<evidence type="ECO:0000256" key="2">
    <source>
        <dbReference type="ARBA" id="ARBA00022801"/>
    </source>
</evidence>
<accession>A0A3G5AGY3</accession>
<keyword evidence="2" id="KW-0378">Hydrolase</keyword>
<dbReference type="PANTHER" id="PTHR23044:SF61">
    <property type="entry name" value="3'-5' EXORIBONUCLEASE 1-RELATED"/>
    <property type="match status" value="1"/>
</dbReference>
<keyword evidence="1" id="KW-0540">Nuclease</keyword>
<dbReference type="EMBL" id="MK072459">
    <property type="protein sequence ID" value="AYV85561.1"/>
    <property type="molecule type" value="Genomic_DNA"/>
</dbReference>
<dbReference type="SUPFAM" id="SSF53098">
    <property type="entry name" value="Ribonuclease H-like"/>
    <property type="match status" value="1"/>
</dbReference>
<dbReference type="InterPro" id="IPR047201">
    <property type="entry name" value="ERI-1_3'hExo-like"/>
</dbReference>
<organism evidence="5">
    <name type="scientific">Satyrvirus sp</name>
    <dbReference type="NCBI Taxonomy" id="2487771"/>
    <lineage>
        <taxon>Viruses</taxon>
        <taxon>Varidnaviria</taxon>
        <taxon>Bamfordvirae</taxon>
        <taxon>Nucleocytoviricota</taxon>
        <taxon>Megaviricetes</taxon>
        <taxon>Imitervirales</taxon>
        <taxon>Mimiviridae</taxon>
        <taxon>Megamimivirinae</taxon>
    </lineage>
</organism>
<dbReference type="InterPro" id="IPR036397">
    <property type="entry name" value="RNaseH_sf"/>
</dbReference>
<protein>
    <submittedName>
        <fullName evidence="5">Exonuclease</fullName>
    </submittedName>
</protein>
<dbReference type="Gene3D" id="3.30.420.10">
    <property type="entry name" value="Ribonuclease H-like superfamily/Ribonuclease H"/>
    <property type="match status" value="1"/>
</dbReference>
<dbReference type="InterPro" id="IPR013520">
    <property type="entry name" value="Ribonucl_H"/>
</dbReference>
<gene>
    <name evidence="5" type="ORF">Satyrvirus23_4</name>
</gene>
<proteinExistence type="predicted"/>
<evidence type="ECO:0000256" key="3">
    <source>
        <dbReference type="ARBA" id="ARBA00022839"/>
    </source>
</evidence>
<feature type="domain" description="Exonuclease" evidence="4">
    <location>
        <begin position="6"/>
        <end position="189"/>
    </location>
</feature>
<dbReference type="InterPro" id="IPR051274">
    <property type="entry name" value="3-5_Exoribonuclease"/>
</dbReference>
<dbReference type="PANTHER" id="PTHR23044">
    <property type="entry name" value="3'-5' EXONUCLEASE ERI1-RELATED"/>
    <property type="match status" value="1"/>
</dbReference>